<dbReference type="EMBL" id="KV744982">
    <property type="protein sequence ID" value="OCK79914.1"/>
    <property type="molecule type" value="Genomic_DNA"/>
</dbReference>
<dbReference type="OrthoDB" id="341730at2759"/>
<evidence type="ECO:0000313" key="6">
    <source>
        <dbReference type="Proteomes" id="UP000250266"/>
    </source>
</evidence>
<dbReference type="Gene3D" id="1.10.10.1420">
    <property type="entry name" value="DNA replication factor Cdt1, C-terminal WH domain"/>
    <property type="match status" value="1"/>
</dbReference>
<dbReference type="InterPro" id="IPR038090">
    <property type="entry name" value="Cdt1_C_WH_dom_sf"/>
</dbReference>
<keyword evidence="2" id="KW-0131">Cell cycle</keyword>
<dbReference type="AlphaFoldDB" id="A0A8E2E9W7"/>
<feature type="compositionally biased region" description="Polar residues" evidence="3">
    <location>
        <begin position="236"/>
        <end position="246"/>
    </location>
</feature>
<protein>
    <recommendedName>
        <fullName evidence="4">DNA replication factor Cdt1 C-terminal domain-containing protein</fullName>
    </recommendedName>
</protein>
<sequence>MLSPTNTRLPIELNDLVTLHSSFLTALSLHYAHNGIATPVDLRVLAPSVASVWGRRKVTLDDIRICIGVMDRAAEELRQQQPFRLSDYGQGKICLEMSEQAQSRGIMARHVDENTLNEAFVDGLENLWRAQIGNKNIYQADQVHEVRPIMPSRKRGRPRKVLGLAKAQATTTNMTTFQLTPNPSMLLKFIAGLPRGEIEVCSSLAKVAPLREKGRKRLQDLKDDAEQARAQKKSRYTTGKENQPTQTKITEFATTRKTNLLDRILAKQAFQASLPNPPTPAELERMAALQRAEEVLSVLSLLAAGKGMGQRVSFSIATLVQALQGSVRSPISKDEAVRCIEVLAEEVSPGYIGLLRMGGMCSVVVNPAARPLDLRNRLLALGVE</sequence>
<feature type="domain" description="DNA replication factor Cdt1 C-terminal" evidence="4">
    <location>
        <begin position="259"/>
        <end position="357"/>
    </location>
</feature>
<accession>A0A8E2E9W7</accession>
<dbReference type="Pfam" id="PF16679">
    <property type="entry name" value="CDT1_C"/>
    <property type="match status" value="1"/>
</dbReference>
<feature type="compositionally biased region" description="Basic and acidic residues" evidence="3">
    <location>
        <begin position="218"/>
        <end position="229"/>
    </location>
</feature>
<gene>
    <name evidence="5" type="ORF">K432DRAFT_426137</name>
</gene>
<evidence type="ECO:0000259" key="4">
    <source>
        <dbReference type="Pfam" id="PF16679"/>
    </source>
</evidence>
<reference evidence="5 6" key="1">
    <citation type="journal article" date="2016" name="Nat. Commun.">
        <title>Ectomycorrhizal ecology is imprinted in the genome of the dominant symbiotic fungus Cenococcum geophilum.</title>
        <authorList>
            <consortium name="DOE Joint Genome Institute"/>
            <person name="Peter M."/>
            <person name="Kohler A."/>
            <person name="Ohm R.A."/>
            <person name="Kuo A."/>
            <person name="Krutzmann J."/>
            <person name="Morin E."/>
            <person name="Arend M."/>
            <person name="Barry K.W."/>
            <person name="Binder M."/>
            <person name="Choi C."/>
            <person name="Clum A."/>
            <person name="Copeland A."/>
            <person name="Grisel N."/>
            <person name="Haridas S."/>
            <person name="Kipfer T."/>
            <person name="LaButti K."/>
            <person name="Lindquist E."/>
            <person name="Lipzen A."/>
            <person name="Maire R."/>
            <person name="Meier B."/>
            <person name="Mihaltcheva S."/>
            <person name="Molinier V."/>
            <person name="Murat C."/>
            <person name="Poggeler S."/>
            <person name="Quandt C.A."/>
            <person name="Sperisen C."/>
            <person name="Tritt A."/>
            <person name="Tisserant E."/>
            <person name="Crous P.W."/>
            <person name="Henrissat B."/>
            <person name="Nehls U."/>
            <person name="Egli S."/>
            <person name="Spatafora J.W."/>
            <person name="Grigoriev I.V."/>
            <person name="Martin F.M."/>
        </authorList>
    </citation>
    <scope>NUCLEOTIDE SEQUENCE [LARGE SCALE GENOMIC DNA]</scope>
    <source>
        <strain evidence="5 6">CBS 459.81</strain>
    </source>
</reference>
<dbReference type="Pfam" id="PF26121">
    <property type="entry name" value="HTH_CDT1"/>
    <property type="match status" value="1"/>
</dbReference>
<feature type="region of interest" description="Disordered" evidence="3">
    <location>
        <begin position="218"/>
        <end position="246"/>
    </location>
</feature>
<proteinExistence type="inferred from homology"/>
<dbReference type="Proteomes" id="UP000250266">
    <property type="component" value="Unassembled WGS sequence"/>
</dbReference>
<evidence type="ECO:0000256" key="3">
    <source>
        <dbReference type="SAM" id="MobiDB-lite"/>
    </source>
</evidence>
<organism evidence="5 6">
    <name type="scientific">Lepidopterella palustris CBS 459.81</name>
    <dbReference type="NCBI Taxonomy" id="1314670"/>
    <lineage>
        <taxon>Eukaryota</taxon>
        <taxon>Fungi</taxon>
        <taxon>Dikarya</taxon>
        <taxon>Ascomycota</taxon>
        <taxon>Pezizomycotina</taxon>
        <taxon>Dothideomycetes</taxon>
        <taxon>Pleosporomycetidae</taxon>
        <taxon>Mytilinidiales</taxon>
        <taxon>Argynnaceae</taxon>
        <taxon>Lepidopterella</taxon>
    </lineage>
</organism>
<evidence type="ECO:0000256" key="2">
    <source>
        <dbReference type="ARBA" id="ARBA00023306"/>
    </source>
</evidence>
<evidence type="ECO:0000256" key="1">
    <source>
        <dbReference type="ARBA" id="ARBA00008356"/>
    </source>
</evidence>
<dbReference type="InterPro" id="IPR032054">
    <property type="entry name" value="Cdt1_C"/>
</dbReference>
<keyword evidence="6" id="KW-1185">Reference proteome</keyword>
<name>A0A8E2E9W7_9PEZI</name>
<evidence type="ECO:0000313" key="5">
    <source>
        <dbReference type="EMBL" id="OCK79914.1"/>
    </source>
</evidence>
<comment type="similarity">
    <text evidence="1">Belongs to the Cdt1 family.</text>
</comment>